<reference evidence="6 7" key="1">
    <citation type="journal article" date="2011" name="Proc. Natl. Acad. Sci. U.S.A.">
        <title>Comparative genomics of xylose-fermenting fungi for enhanced biofuel production.</title>
        <authorList>
            <person name="Wohlbach D.J."/>
            <person name="Kuo A."/>
            <person name="Sato T.K."/>
            <person name="Potts K.M."/>
            <person name="Salamov A.A."/>
            <person name="LaButti K.M."/>
            <person name="Sun H."/>
            <person name="Clum A."/>
            <person name="Pangilinan J.L."/>
            <person name="Lindquist E.A."/>
            <person name="Lucas S."/>
            <person name="Lapidus A."/>
            <person name="Jin M."/>
            <person name="Gunawan C."/>
            <person name="Balan V."/>
            <person name="Dale B.E."/>
            <person name="Jeffries T.W."/>
            <person name="Zinkel R."/>
            <person name="Barry K.W."/>
            <person name="Grigoriev I.V."/>
            <person name="Gasch A.P."/>
        </authorList>
    </citation>
    <scope>NUCLEOTIDE SEQUENCE [LARGE SCALE GENOMIC DNA]</scope>
    <source>
        <strain evidence="7">ATCC 10573 / BCRC 21748 / CBS 615 / JCM 9827 / NBRC 10315 / NRRL Y-1498 / VKM Y-70</strain>
    </source>
</reference>
<dbReference type="PANTHER" id="PTHR46072:SF11">
    <property type="entry name" value="AMIDASE-RELATED"/>
    <property type="match status" value="1"/>
</dbReference>
<comment type="similarity">
    <text evidence="1">Belongs to the amidase family.</text>
</comment>
<dbReference type="OrthoDB" id="6428749at2759"/>
<dbReference type="RefSeq" id="XP_006686359.1">
    <property type="nucleotide sequence ID" value="XM_006686296.1"/>
</dbReference>
<dbReference type="GeneID" id="18248878"/>
<dbReference type="eggNOG" id="KOG1212">
    <property type="taxonomic scope" value="Eukaryota"/>
</dbReference>
<dbReference type="PIRSF" id="PIRSF001221">
    <property type="entry name" value="Amidase_fungi"/>
    <property type="match status" value="1"/>
</dbReference>
<keyword evidence="7" id="KW-1185">Reference proteome</keyword>
<sequence>MTTWIDVRDTKIASQQQLLKPFLAPEKLVPAPEELNDVSDFIDTSSVISNDIKYITNLDIPALLAEYSTGALTARQVTEAYCYRATLAHQLTNCLTEIRFQEALHEAEKLDEYYQKHNCLNGPLHGVIVSFKDNINIEGVASSMGFVGEAEEIKTESSTFAKLLTGLGAIIICKTNTSAGMIYSETTNVLWGRTLNPFNRRYLNVGGSSGGEGALALLKGSCFGIGSDIGGSVRHPAALNRVYSLKPSSGRFPKFGTVSGQEGQESIVSVYGILTRSFTNLDYVTKSIIENKPYLQDASCLPMKYTPAKLPAKLTVGFMKSDGLTTVTSPLIRGLEIVKEALRKEGHTVLEWDDTYFKEIRDTIYPFYGADGMKHVKSILAKYNEPPDSHIVASLPVAEDMQVSDLWQSQKKRAAYAQKYLDLWNNGGGPGVRLDAVICACSPYPACLWNKVTPQPLNSIWNALDYSAGTFPVTRCDVSIDKPLEKTSFISDTDKLVHQTYSSNLDKFEGGPVSLQVVCGKLEEEKCAALIGYVSELLDKRV</sequence>
<evidence type="ECO:0000259" key="5">
    <source>
        <dbReference type="Pfam" id="PF01425"/>
    </source>
</evidence>
<evidence type="ECO:0000313" key="6">
    <source>
        <dbReference type="EMBL" id="EGV64045.1"/>
    </source>
</evidence>
<dbReference type="Proteomes" id="UP000000707">
    <property type="component" value="Unassembled WGS sequence"/>
</dbReference>
<feature type="active site" description="Acyl-ester intermediate" evidence="3">
    <location>
        <position position="232"/>
    </location>
</feature>
<evidence type="ECO:0000313" key="7">
    <source>
        <dbReference type="Proteomes" id="UP000000707"/>
    </source>
</evidence>
<dbReference type="PANTHER" id="PTHR46072">
    <property type="entry name" value="AMIDASE-RELATED-RELATED"/>
    <property type="match status" value="1"/>
</dbReference>
<dbReference type="InterPro" id="IPR023631">
    <property type="entry name" value="Amidase_dom"/>
</dbReference>
<dbReference type="EMBL" id="GL996521">
    <property type="protein sequence ID" value="EGV64045.1"/>
    <property type="molecule type" value="Genomic_DNA"/>
</dbReference>
<dbReference type="HOGENOM" id="CLU_009600_9_2_1"/>
<evidence type="ECO:0000256" key="3">
    <source>
        <dbReference type="PIRSR" id="PIRSR001221-1"/>
    </source>
</evidence>
<evidence type="ECO:0000256" key="2">
    <source>
        <dbReference type="ARBA" id="ARBA00022801"/>
    </source>
</evidence>
<feature type="active site" description="Charge relay system" evidence="3">
    <location>
        <position position="208"/>
    </location>
</feature>
<dbReference type="Gene3D" id="3.90.1300.10">
    <property type="entry name" value="Amidase signature (AS) domain"/>
    <property type="match status" value="1"/>
</dbReference>
<feature type="binding site" evidence="4">
    <location>
        <position position="208"/>
    </location>
    <ligand>
        <name>substrate</name>
    </ligand>
</feature>
<keyword evidence="2" id="KW-0378">Hydrolase</keyword>
<dbReference type="GO" id="GO:0016787">
    <property type="term" value="F:hydrolase activity"/>
    <property type="evidence" value="ECO:0007669"/>
    <property type="project" value="UniProtKB-KW"/>
</dbReference>
<dbReference type="STRING" id="590646.G3B2Z8"/>
<dbReference type="KEGG" id="cten:18248878"/>
<accession>G3B2Z8</accession>
<dbReference type="Pfam" id="PF01425">
    <property type="entry name" value="Amidase"/>
    <property type="match status" value="1"/>
</dbReference>
<dbReference type="AlphaFoldDB" id="G3B2Z8"/>
<feature type="domain" description="Amidase" evidence="5">
    <location>
        <begin position="77"/>
        <end position="527"/>
    </location>
</feature>
<dbReference type="InterPro" id="IPR036928">
    <property type="entry name" value="AS_sf"/>
</dbReference>
<evidence type="ECO:0000256" key="4">
    <source>
        <dbReference type="PIRSR" id="PIRSR001221-2"/>
    </source>
</evidence>
<gene>
    <name evidence="6" type="ORF">CANTEDRAFT_122085</name>
</gene>
<dbReference type="SUPFAM" id="SSF75304">
    <property type="entry name" value="Amidase signature (AS) enzymes"/>
    <property type="match status" value="1"/>
</dbReference>
<feature type="active site" description="Charge relay system" evidence="3">
    <location>
        <position position="132"/>
    </location>
</feature>
<proteinExistence type="inferred from homology"/>
<feature type="binding site" evidence="4">
    <location>
        <position position="181"/>
    </location>
    <ligand>
        <name>substrate</name>
    </ligand>
</feature>
<evidence type="ECO:0000256" key="1">
    <source>
        <dbReference type="ARBA" id="ARBA00009199"/>
    </source>
</evidence>
<organism evidence="7">
    <name type="scientific">Candida tenuis (strain ATCC 10573 / BCRC 21748 / CBS 615 / JCM 9827 / NBRC 10315 / NRRL Y-1498 / VKM Y-70)</name>
    <name type="common">Yeast</name>
    <name type="synonym">Yamadazyma tenuis</name>
    <dbReference type="NCBI Taxonomy" id="590646"/>
    <lineage>
        <taxon>Eukaryota</taxon>
        <taxon>Fungi</taxon>
        <taxon>Dikarya</taxon>
        <taxon>Ascomycota</taxon>
        <taxon>Saccharomycotina</taxon>
        <taxon>Pichiomycetes</taxon>
        <taxon>Debaryomycetaceae</taxon>
        <taxon>Yamadazyma</taxon>
    </lineage>
</organism>
<feature type="binding site" evidence="4">
    <location>
        <begin position="229"/>
        <end position="232"/>
    </location>
    <ligand>
        <name>substrate</name>
    </ligand>
</feature>
<protein>
    <recommendedName>
        <fullName evidence="5">Amidase domain-containing protein</fullName>
    </recommendedName>
</protein>
<name>G3B2Z8_CANTC</name>